<sequence>MTQPTQSSENGSAPVKVAVWYDYI</sequence>
<gene>
    <name evidence="1" type="ORF">METZ01_LOCUS456950</name>
</gene>
<name>A0A383A889_9ZZZZ</name>
<reference evidence="1" key="1">
    <citation type="submission" date="2018-05" db="EMBL/GenBank/DDBJ databases">
        <authorList>
            <person name="Lanie J.A."/>
            <person name="Ng W.-L."/>
            <person name="Kazmierczak K.M."/>
            <person name="Andrzejewski T.M."/>
            <person name="Davidsen T.M."/>
            <person name="Wayne K.J."/>
            <person name="Tettelin H."/>
            <person name="Glass J.I."/>
            <person name="Rusch D."/>
            <person name="Podicherti R."/>
            <person name="Tsui H.-C.T."/>
            <person name="Winkler M.E."/>
        </authorList>
    </citation>
    <scope>NUCLEOTIDE SEQUENCE</scope>
</reference>
<protein>
    <submittedName>
        <fullName evidence="1">Uncharacterized protein</fullName>
    </submittedName>
</protein>
<evidence type="ECO:0000313" key="1">
    <source>
        <dbReference type="EMBL" id="SVE04096.1"/>
    </source>
</evidence>
<organism evidence="1">
    <name type="scientific">marine metagenome</name>
    <dbReference type="NCBI Taxonomy" id="408172"/>
    <lineage>
        <taxon>unclassified sequences</taxon>
        <taxon>metagenomes</taxon>
        <taxon>ecological metagenomes</taxon>
    </lineage>
</organism>
<dbReference type="EMBL" id="UINC01190108">
    <property type="protein sequence ID" value="SVE04096.1"/>
    <property type="molecule type" value="Genomic_DNA"/>
</dbReference>
<accession>A0A383A889</accession>
<proteinExistence type="predicted"/>
<dbReference type="AlphaFoldDB" id="A0A383A889"/>